<dbReference type="InterPro" id="IPR036034">
    <property type="entry name" value="PDZ_sf"/>
</dbReference>
<gene>
    <name evidence="3" type="ORF">SASPL_149640</name>
</gene>
<dbReference type="PANTHER" id="PTHR46366">
    <property type="entry name" value="PRO-APOPTOTIC SERINE PROTEASE NMA111"/>
    <property type="match status" value="1"/>
</dbReference>
<dbReference type="CDD" id="cd06786">
    <property type="entry name" value="cpPDZ1_ScNma111-like"/>
    <property type="match status" value="1"/>
</dbReference>
<dbReference type="SUPFAM" id="SSF50156">
    <property type="entry name" value="PDZ domain-like"/>
    <property type="match status" value="1"/>
</dbReference>
<dbReference type="InterPro" id="IPR001478">
    <property type="entry name" value="PDZ"/>
</dbReference>
<accession>A0A8X8WD72</accession>
<keyword evidence="4" id="KW-1185">Reference proteome</keyword>
<evidence type="ECO:0000256" key="1">
    <source>
        <dbReference type="SAM" id="MobiDB-lite"/>
    </source>
</evidence>
<dbReference type="Pfam" id="PF13365">
    <property type="entry name" value="Trypsin_2"/>
    <property type="match status" value="1"/>
</dbReference>
<feature type="compositionally biased region" description="Basic and acidic residues" evidence="1">
    <location>
        <begin position="592"/>
        <end position="604"/>
    </location>
</feature>
<dbReference type="EMBL" id="PNBA02000019">
    <property type="protein sequence ID" value="KAG6391876.1"/>
    <property type="molecule type" value="Genomic_DNA"/>
</dbReference>
<dbReference type="Gene3D" id="2.40.10.120">
    <property type="match status" value="1"/>
</dbReference>
<dbReference type="PROSITE" id="PS50106">
    <property type="entry name" value="PDZ"/>
    <property type="match status" value="1"/>
</dbReference>
<reference evidence="3" key="1">
    <citation type="submission" date="2018-01" db="EMBL/GenBank/DDBJ databases">
        <authorList>
            <person name="Mao J.F."/>
        </authorList>
    </citation>
    <scope>NUCLEOTIDE SEQUENCE</scope>
    <source>
        <strain evidence="3">Huo1</strain>
        <tissue evidence="3">Leaf</tissue>
    </source>
</reference>
<dbReference type="PANTHER" id="PTHR46366:SF1">
    <property type="entry name" value="PDZ DOMAIN-CONTAINING PROTEIN C1685.05"/>
    <property type="match status" value="1"/>
</dbReference>
<dbReference type="Pfam" id="PF12812">
    <property type="entry name" value="PDZ_1"/>
    <property type="match status" value="1"/>
</dbReference>
<name>A0A8X8WD72_SALSN</name>
<evidence type="ECO:0000313" key="3">
    <source>
        <dbReference type="EMBL" id="KAG6391876.1"/>
    </source>
</evidence>
<dbReference type="SMART" id="SM00228">
    <property type="entry name" value="PDZ"/>
    <property type="match status" value="1"/>
</dbReference>
<dbReference type="InterPro" id="IPR025926">
    <property type="entry name" value="PDZ-like_dom"/>
</dbReference>
<feature type="region of interest" description="Disordered" evidence="1">
    <location>
        <begin position="588"/>
        <end position="619"/>
    </location>
</feature>
<protein>
    <recommendedName>
        <fullName evidence="2">PDZ domain-containing protein</fullName>
    </recommendedName>
</protein>
<reference evidence="3" key="2">
    <citation type="submission" date="2020-08" db="EMBL/GenBank/DDBJ databases">
        <title>Plant Genome Project.</title>
        <authorList>
            <person name="Zhang R.-G."/>
        </authorList>
    </citation>
    <scope>NUCLEOTIDE SEQUENCE</scope>
    <source>
        <strain evidence="3">Huo1</strain>
        <tissue evidence="3">Leaf</tissue>
    </source>
</reference>
<dbReference type="SUPFAM" id="SSF50494">
    <property type="entry name" value="Trypsin-like serine proteases"/>
    <property type="match status" value="1"/>
</dbReference>
<evidence type="ECO:0000259" key="2">
    <source>
        <dbReference type="PROSITE" id="PS50106"/>
    </source>
</evidence>
<comment type="caution">
    <text evidence="3">The sequence shown here is derived from an EMBL/GenBank/DDBJ whole genome shotgun (WGS) entry which is preliminary data.</text>
</comment>
<dbReference type="Proteomes" id="UP000298416">
    <property type="component" value="Unassembled WGS sequence"/>
</dbReference>
<sequence length="783" mass="85613">MESLGSETALAGMEASMKEDLSMEIDPPFKQSLATAEDWRKALNKVVPAVVVLRTTACRAFDTESAGASYATGFVVDKSRGIILTNRHVVKPGPVVVEAMFVNREEIPVYPIYRDPVHDFGFFRYDPSAIQFLSYDEIPLAPEAACVGLEIRVVGNDSGEKVSILAGTLARLDRDAPHYKKDGYNDFNTFYMQIGYKSASTNTMAQTKIDPEIEADVYDWAAASGTKGGSSGSPVIDWQGRAVALNAGSKTSSASAFFLPLERVVRALGFLQSGRESIGNTWEAVTIPRGTLQATFIHKGFDETRRLGLGSETEQVSLPSFFSHLVRLASPTGETGMLVVDSVVPGGPAHKHLEPGDVLIRLNGEVSTQFLKMETLLDDNVTNKIELQIERGGKPLTVDLKVQDLHSVTPDYFLEVSGAIIHPLSYQQARNFRFQCGLVYVAEQGYMLFRAGVPRHAIIKKFAGEDIARLDDFIFVLSKLSRGARVPLEYISHTDRHRRKSVLVTVDRQEWYAPPHIYTRNDSTGLWTVKPMLPLDSSLVSRVNFTEQAIANNRVSSCSAEVTQVEHAHQCIGQAPMNGVVSMESSCEQIDDGPHSVDESDAGTKKRRVQDDSTDGVLSPECTLHESREVRLEETGPETETFLRDFQVAGAAAATNTSVAERAIEPTLVMMEVHVPSSCMLDGVHSQHFFGTGLIIYHSKTMGLIAVDKNTAAVSVSDVMLSFAAYPIEIPGEVVFLHPVHNFALVAYDPSALGPGASVVRAAELLPGKFHEFLLPDMCSSLN</sequence>
<dbReference type="Gene3D" id="2.30.42.10">
    <property type="match status" value="1"/>
</dbReference>
<proteinExistence type="predicted"/>
<dbReference type="AlphaFoldDB" id="A0A8X8WD72"/>
<organism evidence="3">
    <name type="scientific">Salvia splendens</name>
    <name type="common">Scarlet sage</name>
    <dbReference type="NCBI Taxonomy" id="180675"/>
    <lineage>
        <taxon>Eukaryota</taxon>
        <taxon>Viridiplantae</taxon>
        <taxon>Streptophyta</taxon>
        <taxon>Embryophyta</taxon>
        <taxon>Tracheophyta</taxon>
        <taxon>Spermatophyta</taxon>
        <taxon>Magnoliopsida</taxon>
        <taxon>eudicotyledons</taxon>
        <taxon>Gunneridae</taxon>
        <taxon>Pentapetalae</taxon>
        <taxon>asterids</taxon>
        <taxon>lamiids</taxon>
        <taxon>Lamiales</taxon>
        <taxon>Lamiaceae</taxon>
        <taxon>Nepetoideae</taxon>
        <taxon>Mentheae</taxon>
        <taxon>Salviinae</taxon>
        <taxon>Salvia</taxon>
        <taxon>Salvia subgen. Calosphace</taxon>
        <taxon>core Calosphace</taxon>
    </lineage>
</organism>
<feature type="domain" description="PDZ" evidence="2">
    <location>
        <begin position="338"/>
        <end position="393"/>
    </location>
</feature>
<dbReference type="InterPro" id="IPR009003">
    <property type="entry name" value="Peptidase_S1_PA"/>
</dbReference>
<evidence type="ECO:0000313" key="4">
    <source>
        <dbReference type="Proteomes" id="UP000298416"/>
    </source>
</evidence>
<dbReference type="Pfam" id="PF13180">
    <property type="entry name" value="PDZ_2"/>
    <property type="match status" value="1"/>
</dbReference>